<dbReference type="GO" id="GO:0016791">
    <property type="term" value="F:phosphatase activity"/>
    <property type="evidence" value="ECO:0007669"/>
    <property type="project" value="TreeGrafter"/>
</dbReference>
<dbReference type="Gene3D" id="3.40.50.1240">
    <property type="entry name" value="Phosphoglycerate mutase-like"/>
    <property type="match status" value="1"/>
</dbReference>
<dbReference type="InterPro" id="IPR029033">
    <property type="entry name" value="His_PPase_superfam"/>
</dbReference>
<dbReference type="AlphaFoldDB" id="A0A942I2E6"/>
<feature type="binding site" evidence="2">
    <location>
        <position position="63"/>
    </location>
    <ligand>
        <name>substrate</name>
    </ligand>
</feature>
<dbReference type="EMBL" id="JAGWCR010000003">
    <property type="protein sequence ID" value="MBS3648274.1"/>
    <property type="molecule type" value="Genomic_DNA"/>
</dbReference>
<dbReference type="InterPro" id="IPR013078">
    <property type="entry name" value="His_Pase_superF_clade-1"/>
</dbReference>
<dbReference type="CDD" id="cd07067">
    <property type="entry name" value="HP_PGM_like"/>
    <property type="match status" value="1"/>
</dbReference>
<feature type="binding site" evidence="2">
    <location>
        <begin position="9"/>
        <end position="16"/>
    </location>
    <ligand>
        <name>substrate</name>
    </ligand>
</feature>
<dbReference type="InterPro" id="IPR050275">
    <property type="entry name" value="PGM_Phosphatase"/>
</dbReference>
<dbReference type="PANTHER" id="PTHR48100:SF59">
    <property type="entry name" value="ADENOSYLCOBALAMIN_ALPHA-RIBAZOLE PHOSPHATASE"/>
    <property type="match status" value="1"/>
</dbReference>
<evidence type="ECO:0000313" key="3">
    <source>
        <dbReference type="EMBL" id="MBS3648274.1"/>
    </source>
</evidence>
<evidence type="ECO:0000313" key="4">
    <source>
        <dbReference type="Proteomes" id="UP000680348"/>
    </source>
</evidence>
<evidence type="ECO:0000256" key="2">
    <source>
        <dbReference type="PIRSR" id="PIRSR613078-2"/>
    </source>
</evidence>
<keyword evidence="4" id="KW-1185">Reference proteome</keyword>
<dbReference type="PANTHER" id="PTHR48100">
    <property type="entry name" value="BROAD-SPECIFICITY PHOSPHATASE YOR283W-RELATED"/>
    <property type="match status" value="1"/>
</dbReference>
<name>A0A942I2E6_9HYPH</name>
<feature type="active site" description="Proton donor/acceptor" evidence="1">
    <location>
        <position position="90"/>
    </location>
</feature>
<accession>A0A942I2E6</accession>
<comment type="caution">
    <text evidence="3">The sequence shown here is derived from an EMBL/GenBank/DDBJ whole genome shotgun (WGS) entry which is preliminary data.</text>
</comment>
<proteinExistence type="predicted"/>
<sequence>MRPLIYFVRHGQTAWNIEGRFQGQAENDINELGKRQADRNGARLGELIEHPNDFDFVASPMRRTRETMERIRKAMGLPPEDYRTDDRLVEVNFGDWQGHTVPELEAARPGSTAARSGDKWHFVPPGEEAESYQMLLERVRPWFEGIVRPTVCVTHGGVMRTVFRMLTDIPPRRVASLEIFQDRVLRLEDGALEWL</sequence>
<reference evidence="3" key="1">
    <citation type="submission" date="2021-04" db="EMBL/GenBank/DDBJ databases">
        <title>Pseudaminobacter soli sp. nov., isolated from paddy soil contaminated by heavy metals.</title>
        <authorList>
            <person name="Zhang K."/>
        </authorList>
    </citation>
    <scope>NUCLEOTIDE SEQUENCE</scope>
    <source>
        <strain evidence="3">19-2017</strain>
    </source>
</reference>
<protein>
    <submittedName>
        <fullName evidence="3">Histidine phosphatase family protein</fullName>
    </submittedName>
</protein>
<dbReference type="SMART" id="SM00855">
    <property type="entry name" value="PGAM"/>
    <property type="match status" value="1"/>
</dbReference>
<dbReference type="PIRSF" id="PIRSF000709">
    <property type="entry name" value="6PFK_2-Ptase"/>
    <property type="match status" value="1"/>
</dbReference>
<dbReference type="GO" id="GO:0005737">
    <property type="term" value="C:cytoplasm"/>
    <property type="evidence" value="ECO:0007669"/>
    <property type="project" value="TreeGrafter"/>
</dbReference>
<dbReference type="SUPFAM" id="SSF53254">
    <property type="entry name" value="Phosphoglycerate mutase-like"/>
    <property type="match status" value="1"/>
</dbReference>
<feature type="active site" description="Tele-phosphohistidine intermediate" evidence="1">
    <location>
        <position position="10"/>
    </location>
</feature>
<dbReference type="RefSeq" id="WP_188253840.1">
    <property type="nucleotide sequence ID" value="NZ_JABVCF010000003.1"/>
</dbReference>
<gene>
    <name evidence="3" type="ORF">KEU06_06495</name>
</gene>
<evidence type="ECO:0000256" key="1">
    <source>
        <dbReference type="PIRSR" id="PIRSR613078-1"/>
    </source>
</evidence>
<dbReference type="Proteomes" id="UP000680348">
    <property type="component" value="Unassembled WGS sequence"/>
</dbReference>
<dbReference type="Pfam" id="PF00300">
    <property type="entry name" value="His_Phos_1"/>
    <property type="match status" value="1"/>
</dbReference>
<organism evidence="3 4">
    <name type="scientific">Pseudaminobacter soli</name>
    <name type="common">ex Zhang et al. 2022</name>
    <dbReference type="NCBI Taxonomy" id="2831468"/>
    <lineage>
        <taxon>Bacteria</taxon>
        <taxon>Pseudomonadati</taxon>
        <taxon>Pseudomonadota</taxon>
        <taxon>Alphaproteobacteria</taxon>
        <taxon>Hyphomicrobiales</taxon>
        <taxon>Phyllobacteriaceae</taxon>
        <taxon>Pseudaminobacter</taxon>
    </lineage>
</organism>